<comment type="caution">
    <text evidence="11">The sequence shown here is derived from an EMBL/GenBank/DDBJ whole genome shotgun (WGS) entry which is preliminary data.</text>
</comment>
<dbReference type="GO" id="GO:0016787">
    <property type="term" value="F:hydrolase activity"/>
    <property type="evidence" value="ECO:0007669"/>
    <property type="project" value="UniProtKB-KW"/>
</dbReference>
<evidence type="ECO:0000256" key="6">
    <source>
        <dbReference type="ARBA" id="ARBA00022833"/>
    </source>
</evidence>
<dbReference type="PANTHER" id="PTHR30616:SF2">
    <property type="entry name" value="PURINE NUCLEOSIDE PHOSPHORYLASE LACC1"/>
    <property type="match status" value="1"/>
</dbReference>
<comment type="catalytic activity">
    <reaction evidence="9">
        <text>S-methyl-5'-thioadenosine + phosphate = 5-(methylsulfanyl)-alpha-D-ribose 1-phosphate + adenine</text>
        <dbReference type="Rhea" id="RHEA:11852"/>
        <dbReference type="ChEBI" id="CHEBI:16708"/>
        <dbReference type="ChEBI" id="CHEBI:17509"/>
        <dbReference type="ChEBI" id="CHEBI:43474"/>
        <dbReference type="ChEBI" id="CHEBI:58533"/>
        <dbReference type="EC" id="2.4.2.28"/>
    </reaction>
    <physiologicalReaction direction="left-to-right" evidence="9">
        <dbReference type="Rhea" id="RHEA:11853"/>
    </physiologicalReaction>
</comment>
<evidence type="ECO:0000256" key="3">
    <source>
        <dbReference type="ARBA" id="ARBA00022679"/>
    </source>
</evidence>
<gene>
    <name evidence="11" type="primary">pgeF</name>
    <name evidence="11" type="ORF">GN331_00180</name>
</gene>
<dbReference type="Pfam" id="PF02578">
    <property type="entry name" value="Cu-oxidase_4"/>
    <property type="match status" value="1"/>
</dbReference>
<evidence type="ECO:0000256" key="8">
    <source>
        <dbReference type="ARBA" id="ARBA00048968"/>
    </source>
</evidence>
<comment type="similarity">
    <text evidence="2 10">Belongs to the purine nucleoside phosphorylase YfiH/LACC1 family.</text>
</comment>
<evidence type="ECO:0000256" key="9">
    <source>
        <dbReference type="ARBA" id="ARBA00049893"/>
    </source>
</evidence>
<dbReference type="NCBIfam" id="TIGR00726">
    <property type="entry name" value="peptidoglycan editing factor PgeF"/>
    <property type="match status" value="1"/>
</dbReference>
<keyword evidence="12" id="KW-1185">Reference proteome</keyword>
<evidence type="ECO:0000256" key="10">
    <source>
        <dbReference type="RuleBase" id="RU361274"/>
    </source>
</evidence>
<keyword evidence="6" id="KW-0862">Zinc</keyword>
<keyword evidence="3" id="KW-0808">Transferase</keyword>
<dbReference type="GO" id="GO:0017061">
    <property type="term" value="F:S-methyl-5-thioadenosine phosphorylase activity"/>
    <property type="evidence" value="ECO:0007669"/>
    <property type="project" value="UniProtKB-EC"/>
</dbReference>
<protein>
    <recommendedName>
        <fullName evidence="10">Purine nucleoside phosphorylase</fullName>
    </recommendedName>
</protein>
<keyword evidence="4" id="KW-0479">Metal-binding</keyword>
<dbReference type="GO" id="GO:0005507">
    <property type="term" value="F:copper ion binding"/>
    <property type="evidence" value="ECO:0007669"/>
    <property type="project" value="TreeGrafter"/>
</dbReference>
<keyword evidence="5" id="KW-0378">Hydrolase</keyword>
<comment type="catalytic activity">
    <reaction evidence="7">
        <text>adenosine + H2O + H(+) = inosine + NH4(+)</text>
        <dbReference type="Rhea" id="RHEA:24408"/>
        <dbReference type="ChEBI" id="CHEBI:15377"/>
        <dbReference type="ChEBI" id="CHEBI:15378"/>
        <dbReference type="ChEBI" id="CHEBI:16335"/>
        <dbReference type="ChEBI" id="CHEBI:17596"/>
        <dbReference type="ChEBI" id="CHEBI:28938"/>
        <dbReference type="EC" id="3.5.4.4"/>
    </reaction>
    <physiologicalReaction direction="left-to-right" evidence="7">
        <dbReference type="Rhea" id="RHEA:24409"/>
    </physiologicalReaction>
</comment>
<dbReference type="InterPro" id="IPR011324">
    <property type="entry name" value="Cytotoxic_necrot_fac-like_cat"/>
</dbReference>
<dbReference type="CDD" id="cd16833">
    <property type="entry name" value="YfiH"/>
    <property type="match status" value="1"/>
</dbReference>
<organism evidence="11 12">
    <name type="scientific">Noviluteimonas gilva</name>
    <dbReference type="NCBI Taxonomy" id="2682097"/>
    <lineage>
        <taxon>Bacteria</taxon>
        <taxon>Pseudomonadati</taxon>
        <taxon>Pseudomonadota</taxon>
        <taxon>Gammaproteobacteria</taxon>
        <taxon>Lysobacterales</taxon>
        <taxon>Lysobacteraceae</taxon>
        <taxon>Noviluteimonas</taxon>
    </lineage>
</organism>
<proteinExistence type="inferred from homology"/>
<dbReference type="SUPFAM" id="SSF64438">
    <property type="entry name" value="CNF1/YfiH-like putative cysteine hydrolases"/>
    <property type="match status" value="1"/>
</dbReference>
<dbReference type="Proteomes" id="UP000479692">
    <property type="component" value="Unassembled WGS sequence"/>
</dbReference>
<dbReference type="RefSeq" id="WP_156639396.1">
    <property type="nucleotide sequence ID" value="NZ_WOXT01000001.1"/>
</dbReference>
<evidence type="ECO:0000256" key="2">
    <source>
        <dbReference type="ARBA" id="ARBA00007353"/>
    </source>
</evidence>
<evidence type="ECO:0000313" key="11">
    <source>
        <dbReference type="EMBL" id="MUV12621.1"/>
    </source>
</evidence>
<sequence>MTSTRAEWPVSDRVEAFTTQRHGIGHSLAPFDTFNLGLRSGDDAATVERNRADLVQRFALPSAPRWLRQVHGTRVAIEPDMEEPEADAALTRTPGTVLAILTADCMPVVFASRAGDELAAAHAGWRGLAAGVLEATLDAMRTPRDGIVAWLGPAAGPQSYEIGREVHDTFVAHDPAAESAFVSTREGHWRVDLYALARQRLAVAGVTDVHGGGFDTIADASYFSHRRDQTTGRMATIAWLR</sequence>
<evidence type="ECO:0000256" key="4">
    <source>
        <dbReference type="ARBA" id="ARBA00022723"/>
    </source>
</evidence>
<dbReference type="AlphaFoldDB" id="A0A7C9LF04"/>
<comment type="catalytic activity">
    <reaction evidence="1">
        <text>inosine + phosphate = alpha-D-ribose 1-phosphate + hypoxanthine</text>
        <dbReference type="Rhea" id="RHEA:27646"/>
        <dbReference type="ChEBI" id="CHEBI:17368"/>
        <dbReference type="ChEBI" id="CHEBI:17596"/>
        <dbReference type="ChEBI" id="CHEBI:43474"/>
        <dbReference type="ChEBI" id="CHEBI:57720"/>
        <dbReference type="EC" id="2.4.2.1"/>
    </reaction>
    <physiologicalReaction direction="left-to-right" evidence="1">
        <dbReference type="Rhea" id="RHEA:27647"/>
    </physiologicalReaction>
</comment>
<dbReference type="EMBL" id="WOXT01000001">
    <property type="protein sequence ID" value="MUV12621.1"/>
    <property type="molecule type" value="Genomic_DNA"/>
</dbReference>
<comment type="catalytic activity">
    <reaction evidence="8">
        <text>adenosine + phosphate = alpha-D-ribose 1-phosphate + adenine</text>
        <dbReference type="Rhea" id="RHEA:27642"/>
        <dbReference type="ChEBI" id="CHEBI:16335"/>
        <dbReference type="ChEBI" id="CHEBI:16708"/>
        <dbReference type="ChEBI" id="CHEBI:43474"/>
        <dbReference type="ChEBI" id="CHEBI:57720"/>
        <dbReference type="EC" id="2.4.2.1"/>
    </reaction>
    <physiologicalReaction direction="left-to-right" evidence="8">
        <dbReference type="Rhea" id="RHEA:27643"/>
    </physiologicalReaction>
</comment>
<evidence type="ECO:0000256" key="5">
    <source>
        <dbReference type="ARBA" id="ARBA00022801"/>
    </source>
</evidence>
<evidence type="ECO:0000313" key="12">
    <source>
        <dbReference type="Proteomes" id="UP000479692"/>
    </source>
</evidence>
<evidence type="ECO:0000256" key="1">
    <source>
        <dbReference type="ARBA" id="ARBA00000553"/>
    </source>
</evidence>
<dbReference type="PANTHER" id="PTHR30616">
    <property type="entry name" value="UNCHARACTERIZED PROTEIN YFIH"/>
    <property type="match status" value="1"/>
</dbReference>
<reference evidence="11 12" key="1">
    <citation type="submission" date="2019-12" db="EMBL/GenBank/DDBJ databases">
        <authorList>
            <person name="Xu J."/>
        </authorList>
    </citation>
    <scope>NUCLEOTIDE SEQUENCE [LARGE SCALE GENOMIC DNA]</scope>
    <source>
        <strain evidence="11 12">HX-5-24</strain>
    </source>
</reference>
<dbReference type="InterPro" id="IPR003730">
    <property type="entry name" value="Cu_polyphenol_OxRdtase"/>
</dbReference>
<accession>A0A7C9LF04</accession>
<dbReference type="InterPro" id="IPR038371">
    <property type="entry name" value="Cu_polyphenol_OxRdtase_sf"/>
</dbReference>
<dbReference type="Gene3D" id="3.60.140.10">
    <property type="entry name" value="CNF1/YfiH-like putative cysteine hydrolases"/>
    <property type="match status" value="1"/>
</dbReference>
<name>A0A7C9LF04_9GAMM</name>
<evidence type="ECO:0000256" key="7">
    <source>
        <dbReference type="ARBA" id="ARBA00047989"/>
    </source>
</evidence>